<evidence type="ECO:0000313" key="1">
    <source>
        <dbReference type="EMBL" id="JAH04213.1"/>
    </source>
</evidence>
<name>A0A0E9PK44_ANGAN</name>
<accession>A0A0E9PK44</accession>
<sequence length="51" mass="6031">MLINLIKKSSRLTDFCLNTETLKGYIFPFGFNKITFIINIKKIPDFSRLNY</sequence>
<reference evidence="1" key="2">
    <citation type="journal article" date="2015" name="Fish Shellfish Immunol.">
        <title>Early steps in the European eel (Anguilla anguilla)-Vibrio vulnificus interaction in the gills: Role of the RtxA13 toxin.</title>
        <authorList>
            <person name="Callol A."/>
            <person name="Pajuelo D."/>
            <person name="Ebbesson L."/>
            <person name="Teles M."/>
            <person name="MacKenzie S."/>
            <person name="Amaro C."/>
        </authorList>
    </citation>
    <scope>NUCLEOTIDE SEQUENCE</scope>
</reference>
<dbReference type="AlphaFoldDB" id="A0A0E9PK44"/>
<protein>
    <submittedName>
        <fullName evidence="1">Uncharacterized protein</fullName>
    </submittedName>
</protein>
<dbReference type="EMBL" id="GBXM01104364">
    <property type="protein sequence ID" value="JAH04213.1"/>
    <property type="molecule type" value="Transcribed_RNA"/>
</dbReference>
<proteinExistence type="predicted"/>
<reference evidence="1" key="1">
    <citation type="submission" date="2014-11" db="EMBL/GenBank/DDBJ databases">
        <authorList>
            <person name="Amaro Gonzalez C."/>
        </authorList>
    </citation>
    <scope>NUCLEOTIDE SEQUENCE</scope>
</reference>
<organism evidence="1">
    <name type="scientific">Anguilla anguilla</name>
    <name type="common">European freshwater eel</name>
    <name type="synonym">Muraena anguilla</name>
    <dbReference type="NCBI Taxonomy" id="7936"/>
    <lineage>
        <taxon>Eukaryota</taxon>
        <taxon>Metazoa</taxon>
        <taxon>Chordata</taxon>
        <taxon>Craniata</taxon>
        <taxon>Vertebrata</taxon>
        <taxon>Euteleostomi</taxon>
        <taxon>Actinopterygii</taxon>
        <taxon>Neopterygii</taxon>
        <taxon>Teleostei</taxon>
        <taxon>Anguilliformes</taxon>
        <taxon>Anguillidae</taxon>
        <taxon>Anguilla</taxon>
    </lineage>
</organism>